<protein>
    <submittedName>
        <fullName evidence="1">Uncharacterized protein</fullName>
    </submittedName>
</protein>
<sequence length="211" mass="24185">MKSMTGSRMVVTLFNRYGYSINYHCAEELETELAFAHDGKQTIITESVQPNRIMGNAYDSYDKLAYALSGANSLHDTTGVIYQNKDETHRGRRDASERIVPTTWEKPQKRRKLDTDEHALLPYRKTPIVKSFCYSKTNVWDRSVATQLKARKADYVFMMSHAFKIDGTPMWGALNARYHMDIIPRQKICYIPNISHSPASLNVVAETLQLT</sequence>
<reference evidence="1" key="1">
    <citation type="submission" date="2023-08" db="EMBL/GenBank/DDBJ databases">
        <authorList>
            <person name="Alioto T."/>
            <person name="Alioto T."/>
            <person name="Gomez Garrido J."/>
        </authorList>
    </citation>
    <scope>NUCLEOTIDE SEQUENCE</scope>
</reference>
<dbReference type="AlphaFoldDB" id="A0AA36B0P8"/>
<accession>A0AA36B0P8</accession>
<name>A0AA36B0P8_OCTVU</name>
<dbReference type="Proteomes" id="UP001162480">
    <property type="component" value="Chromosome 7"/>
</dbReference>
<dbReference type="EMBL" id="OX597820">
    <property type="protein sequence ID" value="CAI9725785.1"/>
    <property type="molecule type" value="Genomic_DNA"/>
</dbReference>
<organism evidence="1 2">
    <name type="scientific">Octopus vulgaris</name>
    <name type="common">Common octopus</name>
    <dbReference type="NCBI Taxonomy" id="6645"/>
    <lineage>
        <taxon>Eukaryota</taxon>
        <taxon>Metazoa</taxon>
        <taxon>Spiralia</taxon>
        <taxon>Lophotrochozoa</taxon>
        <taxon>Mollusca</taxon>
        <taxon>Cephalopoda</taxon>
        <taxon>Coleoidea</taxon>
        <taxon>Octopodiformes</taxon>
        <taxon>Octopoda</taxon>
        <taxon>Incirrata</taxon>
        <taxon>Octopodidae</taxon>
        <taxon>Octopus</taxon>
    </lineage>
</organism>
<gene>
    <name evidence="1" type="ORF">OCTVUL_1B029648</name>
</gene>
<evidence type="ECO:0000313" key="1">
    <source>
        <dbReference type="EMBL" id="CAI9725785.1"/>
    </source>
</evidence>
<evidence type="ECO:0000313" key="2">
    <source>
        <dbReference type="Proteomes" id="UP001162480"/>
    </source>
</evidence>
<keyword evidence="2" id="KW-1185">Reference proteome</keyword>
<proteinExistence type="predicted"/>